<protein>
    <recommendedName>
        <fullName evidence="4">DUF1318 domain-containing protein</fullName>
    </recommendedName>
</protein>
<gene>
    <name evidence="2" type="ORF">ABT57_13400</name>
</gene>
<comment type="caution">
    <text evidence="2">The sequence shown here is derived from an EMBL/GenBank/DDBJ whole genome shotgun (WGS) entry which is preliminary data.</text>
</comment>
<dbReference type="PATRIC" id="fig|320778.3.peg.2920"/>
<feature type="signal peptide" evidence="1">
    <location>
        <begin position="1"/>
        <end position="19"/>
    </location>
</feature>
<dbReference type="EMBL" id="LDOU01000015">
    <property type="protein sequence ID" value="KLV07862.1"/>
    <property type="molecule type" value="Genomic_DNA"/>
</dbReference>
<evidence type="ECO:0000313" key="3">
    <source>
        <dbReference type="Proteomes" id="UP000035909"/>
    </source>
</evidence>
<evidence type="ECO:0008006" key="4">
    <source>
        <dbReference type="Google" id="ProtNLM"/>
    </source>
</evidence>
<dbReference type="AlphaFoldDB" id="A0A0J1K065"/>
<keyword evidence="1" id="KW-0732">Signal</keyword>
<dbReference type="InterPro" id="IPR008309">
    <property type="entry name" value="YdbL"/>
</dbReference>
<sequence>MRNILIFIISMFFALSAYALDLQQAKDQGLIGEANTGFVAPVTSRPSPAIRDLVNAVNRVRQEQYQKIAVTHGLTVREVGHLAHKKAMEKTEPGHYYQDPSGMWVKK</sequence>
<evidence type="ECO:0000256" key="1">
    <source>
        <dbReference type="SAM" id="SignalP"/>
    </source>
</evidence>
<proteinExistence type="predicted"/>
<organism evidence="2 3">
    <name type="scientific">Photobacterium ganghwense</name>
    <dbReference type="NCBI Taxonomy" id="320778"/>
    <lineage>
        <taxon>Bacteria</taxon>
        <taxon>Pseudomonadati</taxon>
        <taxon>Pseudomonadota</taxon>
        <taxon>Gammaproteobacteria</taxon>
        <taxon>Vibrionales</taxon>
        <taxon>Vibrionaceae</taxon>
        <taxon>Photobacterium</taxon>
    </lineage>
</organism>
<name>A0A0J1K065_9GAMM</name>
<dbReference type="OrthoDB" id="9798130at2"/>
<dbReference type="RefSeq" id="WP_047885756.1">
    <property type="nucleotide sequence ID" value="NZ_CP071326.1"/>
</dbReference>
<dbReference type="Pfam" id="PF07027">
    <property type="entry name" value="DUF1318"/>
    <property type="match status" value="1"/>
</dbReference>
<evidence type="ECO:0000313" key="2">
    <source>
        <dbReference type="EMBL" id="KLV07862.1"/>
    </source>
</evidence>
<dbReference type="Proteomes" id="UP000035909">
    <property type="component" value="Unassembled WGS sequence"/>
</dbReference>
<dbReference type="STRING" id="320778.ABT57_13400"/>
<dbReference type="PIRSF" id="PIRSF025560">
    <property type="entry name" value="UCP025560"/>
    <property type="match status" value="1"/>
</dbReference>
<accession>A0A0J1K065</accession>
<keyword evidence="3" id="KW-1185">Reference proteome</keyword>
<feature type="chain" id="PRO_5005254258" description="DUF1318 domain-containing protein" evidence="1">
    <location>
        <begin position="20"/>
        <end position="107"/>
    </location>
</feature>
<reference evidence="2 3" key="1">
    <citation type="submission" date="2015-05" db="EMBL/GenBank/DDBJ databases">
        <title>Photobacterium galathea sp. nov.</title>
        <authorList>
            <person name="Machado H."/>
            <person name="Gram L."/>
        </authorList>
    </citation>
    <scope>NUCLEOTIDE SEQUENCE [LARGE SCALE GENOMIC DNA]</scope>
    <source>
        <strain evidence="2 3">DSM 22954</strain>
    </source>
</reference>